<feature type="compositionally biased region" description="Basic and acidic residues" evidence="1">
    <location>
        <begin position="1"/>
        <end position="12"/>
    </location>
</feature>
<accession>A0A8T1XWH3</accession>
<comment type="caution">
    <text evidence="2">The sequence shown here is derived from an EMBL/GenBank/DDBJ whole genome shotgun (WGS) entry which is preliminary data.</text>
</comment>
<feature type="region of interest" description="Disordered" evidence="1">
    <location>
        <begin position="1"/>
        <end position="22"/>
    </location>
</feature>
<evidence type="ECO:0000256" key="1">
    <source>
        <dbReference type="SAM" id="MobiDB-lite"/>
    </source>
</evidence>
<gene>
    <name evidence="2" type="ORF">ISN44_As13g008300</name>
</gene>
<dbReference type="AlphaFoldDB" id="A0A8T1XWH3"/>
<evidence type="ECO:0000313" key="3">
    <source>
        <dbReference type="Proteomes" id="UP000694251"/>
    </source>
</evidence>
<protein>
    <submittedName>
        <fullName evidence="2">Uncharacterized protein</fullName>
    </submittedName>
</protein>
<dbReference type="EMBL" id="JAEFBJ010000013">
    <property type="protein sequence ID" value="KAG7536907.1"/>
    <property type="molecule type" value="Genomic_DNA"/>
</dbReference>
<organism evidence="2 3">
    <name type="scientific">Arabidopsis suecica</name>
    <name type="common">Swedish thale-cress</name>
    <name type="synonym">Cardaminopsis suecica</name>
    <dbReference type="NCBI Taxonomy" id="45249"/>
    <lineage>
        <taxon>Eukaryota</taxon>
        <taxon>Viridiplantae</taxon>
        <taxon>Streptophyta</taxon>
        <taxon>Embryophyta</taxon>
        <taxon>Tracheophyta</taxon>
        <taxon>Spermatophyta</taxon>
        <taxon>Magnoliopsida</taxon>
        <taxon>eudicotyledons</taxon>
        <taxon>Gunneridae</taxon>
        <taxon>Pentapetalae</taxon>
        <taxon>rosids</taxon>
        <taxon>malvids</taxon>
        <taxon>Brassicales</taxon>
        <taxon>Brassicaceae</taxon>
        <taxon>Camelineae</taxon>
        <taxon>Arabidopsis</taxon>
    </lineage>
</organism>
<sequence>MAITKTNHDHYNTHNSSDMIMDQQLEPEKIGTKEQLEPEEIGAKEQLEPEGAKLVAEEELVAEEALVTPVGPMTRSRFNLFNQAIGGMLNHIWDRPNDLSQVTTSMVLIQAQGPHQMDK</sequence>
<evidence type="ECO:0000313" key="2">
    <source>
        <dbReference type="EMBL" id="KAG7536907.1"/>
    </source>
</evidence>
<proteinExistence type="predicted"/>
<dbReference type="Proteomes" id="UP000694251">
    <property type="component" value="Chromosome 13"/>
</dbReference>
<keyword evidence="3" id="KW-1185">Reference proteome</keyword>
<name>A0A8T1XWH3_ARASU</name>
<reference evidence="2 3" key="1">
    <citation type="submission" date="2020-12" db="EMBL/GenBank/DDBJ databases">
        <title>Concerted genomic and epigenomic changes stabilize Arabidopsis allopolyploids.</title>
        <authorList>
            <person name="Chen Z."/>
        </authorList>
    </citation>
    <scope>NUCLEOTIDE SEQUENCE [LARGE SCALE GENOMIC DNA]</scope>
    <source>
        <strain evidence="2">As9502</strain>
        <tissue evidence="2">Leaf</tissue>
    </source>
</reference>